<dbReference type="InterPro" id="IPR001509">
    <property type="entry name" value="Epimerase_deHydtase"/>
</dbReference>
<dbReference type="AlphaFoldDB" id="A0A2A8CW30"/>
<gene>
    <name evidence="3" type="ORF">CRI94_12520</name>
</gene>
<keyword evidence="4" id="KW-1185">Reference proteome</keyword>
<feature type="domain" description="NAD-dependent epimerase/dehydratase" evidence="2">
    <location>
        <begin position="6"/>
        <end position="227"/>
    </location>
</feature>
<name>A0A2A8CW30_9BACT</name>
<dbReference type="RefSeq" id="WP_098076227.1">
    <property type="nucleotide sequence ID" value="NZ_PDEQ01000006.1"/>
</dbReference>
<proteinExistence type="inferred from homology"/>
<reference evidence="3 4" key="1">
    <citation type="submission" date="2017-10" db="EMBL/GenBank/DDBJ databases">
        <title>Draft genome of Longibacter Salinarum.</title>
        <authorList>
            <person name="Goh K.M."/>
            <person name="Shamsir M.S."/>
            <person name="Lim S.W."/>
        </authorList>
    </citation>
    <scope>NUCLEOTIDE SEQUENCE [LARGE SCALE GENOMIC DNA]</scope>
    <source>
        <strain evidence="3 4">KCTC 52045</strain>
    </source>
</reference>
<protein>
    <submittedName>
        <fullName evidence="3">NAD-dependent epimerase</fullName>
    </submittedName>
</protein>
<dbReference type="EMBL" id="PDEQ01000006">
    <property type="protein sequence ID" value="PEN12823.1"/>
    <property type="molecule type" value="Genomic_DNA"/>
</dbReference>
<dbReference type="Proteomes" id="UP000220102">
    <property type="component" value="Unassembled WGS sequence"/>
</dbReference>
<evidence type="ECO:0000259" key="2">
    <source>
        <dbReference type="Pfam" id="PF01370"/>
    </source>
</evidence>
<sequence length="317" mass="34936">MTQARIFITGGAGFIGRWIAKQCLNRSYDVAVYDNFCAGTPENIAEFASDIDVFEDDILDRAAVQQAMSTFQPTHVFHMAAHHFIPFCNENPDETLRVNVEGTNIVLDVAAQHGVTTAVVASSGAIYPSVDDLISEDLPHEPVDVYGLSKLLTENVCEHVARTTDLQVVAARLFNTYGAYETNPHLIPHIIESLHAGPVVPLGNIHTKRDYIYAEDVAELLIAAAMADLTDRKNGYAVTNVGTGVEYSAEDIIDILRELTGIDITIRQRANRKRSVDKLHQRADTTRLLALTGIRAQHRLEEGLSKLLTHEKLPVIA</sequence>
<evidence type="ECO:0000313" key="3">
    <source>
        <dbReference type="EMBL" id="PEN12823.1"/>
    </source>
</evidence>
<comment type="caution">
    <text evidence="3">The sequence shown here is derived from an EMBL/GenBank/DDBJ whole genome shotgun (WGS) entry which is preliminary data.</text>
</comment>
<evidence type="ECO:0000256" key="1">
    <source>
        <dbReference type="ARBA" id="ARBA00007637"/>
    </source>
</evidence>
<comment type="similarity">
    <text evidence="1">Belongs to the NAD(P)-dependent epimerase/dehydratase family.</text>
</comment>
<accession>A0A2A8CW30</accession>
<dbReference type="Gene3D" id="3.40.50.720">
    <property type="entry name" value="NAD(P)-binding Rossmann-like Domain"/>
    <property type="match status" value="1"/>
</dbReference>
<organism evidence="3 4">
    <name type="scientific">Longibacter salinarum</name>
    <dbReference type="NCBI Taxonomy" id="1850348"/>
    <lineage>
        <taxon>Bacteria</taxon>
        <taxon>Pseudomonadati</taxon>
        <taxon>Rhodothermota</taxon>
        <taxon>Rhodothermia</taxon>
        <taxon>Rhodothermales</taxon>
        <taxon>Salisaetaceae</taxon>
        <taxon>Longibacter</taxon>
    </lineage>
</organism>
<dbReference type="Pfam" id="PF01370">
    <property type="entry name" value="Epimerase"/>
    <property type="match status" value="1"/>
</dbReference>
<dbReference type="OrthoDB" id="9810015at2"/>
<dbReference type="SUPFAM" id="SSF51735">
    <property type="entry name" value="NAD(P)-binding Rossmann-fold domains"/>
    <property type="match status" value="1"/>
</dbReference>
<dbReference type="PANTHER" id="PTHR43000">
    <property type="entry name" value="DTDP-D-GLUCOSE 4,6-DEHYDRATASE-RELATED"/>
    <property type="match status" value="1"/>
</dbReference>
<dbReference type="InterPro" id="IPR036291">
    <property type="entry name" value="NAD(P)-bd_dom_sf"/>
</dbReference>
<evidence type="ECO:0000313" key="4">
    <source>
        <dbReference type="Proteomes" id="UP000220102"/>
    </source>
</evidence>